<proteinExistence type="predicted"/>
<dbReference type="Proteomes" id="UP000202420">
    <property type="component" value="Segment"/>
</dbReference>
<dbReference type="RefSeq" id="YP_001426778.1">
    <property type="nucleotide sequence ID" value="NC_008724.1"/>
</dbReference>
<keyword evidence="2" id="KW-1185">Reference proteome</keyword>
<organism evidence="1 2">
    <name type="scientific">Chlorovirus heliozoae</name>
    <dbReference type="NCBI Taxonomy" id="322019"/>
    <lineage>
        <taxon>Viruses</taxon>
        <taxon>Varidnaviria</taxon>
        <taxon>Bamfordvirae</taxon>
        <taxon>Nucleocytoviricota</taxon>
        <taxon>Megaviricetes</taxon>
        <taxon>Algavirales</taxon>
        <taxon>Phycodnaviridae</taxon>
        <taxon>Chlorovirus</taxon>
    </lineage>
</organism>
<evidence type="ECO:0000313" key="2">
    <source>
        <dbReference type="Proteomes" id="UP000202420"/>
    </source>
</evidence>
<evidence type="ECO:0000313" key="1">
    <source>
        <dbReference type="EMBL" id="ABT16431.1"/>
    </source>
</evidence>
<dbReference type="EMBL" id="EF101928">
    <property type="protein sequence ID" value="ABT16431.1"/>
    <property type="molecule type" value="Genomic_DNA"/>
</dbReference>
<accession>A7K8Q7</accession>
<gene>
    <name evidence="1" type="primary">z297R</name>
    <name evidence="1" type="ORF">ATCV1_z297R</name>
</gene>
<dbReference type="GeneID" id="5470283"/>
<name>A7K8Q7_9PHYC</name>
<reference evidence="1 2" key="1">
    <citation type="submission" date="2006-09" db="EMBL/GenBank/DDBJ databases">
        <title>Sequence and annotation of the 288-kb ATCV-1 virus that infects an endosymbiotic Chlorella strain of the heliozoon Acanthocystis turfacea.</title>
        <authorList>
            <person name="Fitzgerald L.A."/>
            <person name="Graves M.V."/>
            <person name="Li X."/>
            <person name="Pfitzner A.J.P."/>
            <person name="Hartigan J."/>
            <person name="Van Etten J.L."/>
        </authorList>
    </citation>
    <scope>NUCLEOTIDE SEQUENCE [LARGE SCALE GENOMIC DNA]</scope>
    <source>
        <strain evidence="1 2">ATCV-1</strain>
    </source>
</reference>
<protein>
    <submittedName>
        <fullName evidence="1">Uncharacterized protein z297R</fullName>
    </submittedName>
</protein>
<dbReference type="KEGG" id="vg:5470283"/>
<sequence length="171" mass="18359">MVFHAHLLDVLVLVDIVGDDATGHRCHELDELLGDFAGADDADGPAGHLVADQALERVVPGLDAGEDQLEVAAERHHVGEGELGHGPWGIRGNAVDHEAELLGVLDVQAVKPGTPERDDFHVVLVENVQDRCGQVVVHKHVDGLATGGEVRALGRQRDVEVERCAHLLERC</sequence>